<evidence type="ECO:0000313" key="2">
    <source>
        <dbReference type="Proteomes" id="UP000578819"/>
    </source>
</evidence>
<proteinExistence type="predicted"/>
<sequence>MTELFSPPVVVCDHCEGLAKTLNLCRCVGWGDRFLIDAEADDQGADGCAYQGCELCGGSGYVAQNCSYCGRTGQRRAQLVLTVVNVDTGAVRSANVVPGGVEPRRNAGGRWELALSPIVAALAAEVGAAEFWDAYDARRPVTGESILLPTDWRPDLPVADRWRWEGQAIARHSWHPWRLWFGRVEPAPTRDLDAELGWLCHLADLCCLDLVVEVRRVRYGRLNWDIRYELPGAGVPVGQRGWADDLPAAVAATTIAHAMLGLADRSLTAPAHYLRPHRLDRSGLPNVDLDQVERRVHADLDGLAGPAAGAQAIWRDGRWQHTRLCPGDVTEVLREQSTGQVVRETVTALSRAWEPPAPLWRGEPIPYDPCPDCDPAHRLRRCLCTLGDRSPDPDCPGCQGLGVAAESGPCHTCRGSRRVYRGAVVTLTDEAEGILHLNWLSPARPATAPQVATQPGGKPVCQLPRHYQLRHWAAVLQARPVDLTYLDGGQPVGQDVREGIVTVDHLGVDPYVQYIADASGHQPAGRVLISVARPPAARLTELIRLALGLHQTLVVTLEDHRFNADDPRCVHGEGWNIEMIAPDQAIDVDMRPYRPSVEAAAECFLEYLENAIHAAVPTDLYQAIRVPQTPQPAPLVEDPVPLIRRLGRHHAGDPVSIRYHDTGCQLYLHERDTVRHLATARTAEIALTAIGLGPF</sequence>
<dbReference type="Proteomes" id="UP000578819">
    <property type="component" value="Unassembled WGS sequence"/>
</dbReference>
<accession>A0A7W7SN68</accession>
<dbReference type="EMBL" id="JACHJW010000001">
    <property type="protein sequence ID" value="MBB4957838.1"/>
    <property type="molecule type" value="Genomic_DNA"/>
</dbReference>
<gene>
    <name evidence="1" type="ORF">FHR38_001571</name>
</gene>
<keyword evidence="2" id="KW-1185">Reference proteome</keyword>
<organism evidence="1 2">
    <name type="scientific">Micromonospora polyrhachis</name>
    <dbReference type="NCBI Taxonomy" id="1282883"/>
    <lineage>
        <taxon>Bacteria</taxon>
        <taxon>Bacillati</taxon>
        <taxon>Actinomycetota</taxon>
        <taxon>Actinomycetes</taxon>
        <taxon>Micromonosporales</taxon>
        <taxon>Micromonosporaceae</taxon>
        <taxon>Micromonospora</taxon>
    </lineage>
</organism>
<comment type="caution">
    <text evidence="1">The sequence shown here is derived from an EMBL/GenBank/DDBJ whole genome shotgun (WGS) entry which is preliminary data.</text>
</comment>
<dbReference type="AlphaFoldDB" id="A0A7W7SN68"/>
<protein>
    <submittedName>
        <fullName evidence="1">Uncharacterized protein</fullName>
    </submittedName>
</protein>
<dbReference type="RefSeq" id="WP_184534024.1">
    <property type="nucleotide sequence ID" value="NZ_JACHJW010000001.1"/>
</dbReference>
<reference evidence="1 2" key="1">
    <citation type="submission" date="2020-08" db="EMBL/GenBank/DDBJ databases">
        <title>Sequencing the genomes of 1000 actinobacteria strains.</title>
        <authorList>
            <person name="Klenk H.-P."/>
        </authorList>
    </citation>
    <scope>NUCLEOTIDE SEQUENCE [LARGE SCALE GENOMIC DNA]</scope>
    <source>
        <strain evidence="1 2">DSM 45886</strain>
    </source>
</reference>
<evidence type="ECO:0000313" key="1">
    <source>
        <dbReference type="EMBL" id="MBB4957838.1"/>
    </source>
</evidence>
<name>A0A7W7SN68_9ACTN</name>